<dbReference type="Proteomes" id="UP001235939">
    <property type="component" value="Chromosome 08"/>
</dbReference>
<protein>
    <submittedName>
        <fullName evidence="2">Uncharacterized protein</fullName>
    </submittedName>
</protein>
<accession>A0ABY6KQC3</accession>
<organism evidence="2 3">
    <name type="scientific">Cordylochernes scorpioides</name>
    <dbReference type="NCBI Taxonomy" id="51811"/>
    <lineage>
        <taxon>Eukaryota</taxon>
        <taxon>Metazoa</taxon>
        <taxon>Ecdysozoa</taxon>
        <taxon>Arthropoda</taxon>
        <taxon>Chelicerata</taxon>
        <taxon>Arachnida</taxon>
        <taxon>Pseudoscorpiones</taxon>
        <taxon>Cheliferoidea</taxon>
        <taxon>Chernetidae</taxon>
        <taxon>Cordylochernes</taxon>
    </lineage>
</organism>
<sequence length="90" mass="10976">MSEIHRIYLRMKKMKQLARIRILERHRQIYRVLTQNLNGIKSKYVGTPTDFLCFILIILRILITLSNYFSASFRHMNIHMSWYLTMPQFL</sequence>
<proteinExistence type="predicted"/>
<keyword evidence="3" id="KW-1185">Reference proteome</keyword>
<keyword evidence="1" id="KW-1133">Transmembrane helix</keyword>
<name>A0ABY6KQC3_9ARAC</name>
<keyword evidence="1" id="KW-0472">Membrane</keyword>
<reference evidence="2 3" key="1">
    <citation type="submission" date="2022-01" db="EMBL/GenBank/DDBJ databases">
        <title>A chromosomal length assembly of Cordylochernes scorpioides.</title>
        <authorList>
            <person name="Zeh D."/>
            <person name="Zeh J."/>
        </authorList>
    </citation>
    <scope>NUCLEOTIDE SEQUENCE [LARGE SCALE GENOMIC DNA]</scope>
    <source>
        <strain evidence="2">IN4F17</strain>
        <tissue evidence="2">Whole Body</tissue>
    </source>
</reference>
<keyword evidence="1" id="KW-0812">Transmembrane</keyword>
<feature type="transmembrane region" description="Helical" evidence="1">
    <location>
        <begin position="51"/>
        <end position="71"/>
    </location>
</feature>
<gene>
    <name evidence="2" type="ORF">LAZ67_8001514</name>
</gene>
<dbReference type="EMBL" id="CP092870">
    <property type="protein sequence ID" value="UYV71043.1"/>
    <property type="molecule type" value="Genomic_DNA"/>
</dbReference>
<evidence type="ECO:0000313" key="3">
    <source>
        <dbReference type="Proteomes" id="UP001235939"/>
    </source>
</evidence>
<evidence type="ECO:0000256" key="1">
    <source>
        <dbReference type="SAM" id="Phobius"/>
    </source>
</evidence>
<evidence type="ECO:0000313" key="2">
    <source>
        <dbReference type="EMBL" id="UYV71043.1"/>
    </source>
</evidence>